<feature type="transmembrane region" description="Helical" evidence="7">
    <location>
        <begin position="110"/>
        <end position="129"/>
    </location>
</feature>
<keyword evidence="6 7" id="KW-0472">Membrane</keyword>
<feature type="transmembrane region" description="Helical" evidence="7">
    <location>
        <begin position="44"/>
        <end position="61"/>
    </location>
</feature>
<dbReference type="RefSeq" id="WP_284316825.1">
    <property type="nucleotide sequence ID" value="NZ_BSPC01000089.1"/>
</dbReference>
<evidence type="ECO:0000256" key="7">
    <source>
        <dbReference type="SAM" id="Phobius"/>
    </source>
</evidence>
<keyword evidence="9" id="KW-1185">Reference proteome</keyword>
<sequence>MTQISKLTECFPDSVLLVSRLLLALIFVHEGTTLATHFSGTVKAMAVVGVGAPLVVGVIALQLGAGLAIALGVLARIGAVLLGLFCLMTATMFHMDFSNQNELLHFEKDLAIAGGMFVLAVMGSGRLSLDRFIALPFLHKRGPASAQAASETN</sequence>
<protein>
    <recommendedName>
        <fullName evidence="10">DoxX family protein</fullName>
    </recommendedName>
</protein>
<comment type="similarity">
    <text evidence="2">Belongs to the DoxX family.</text>
</comment>
<evidence type="ECO:0008006" key="10">
    <source>
        <dbReference type="Google" id="ProtNLM"/>
    </source>
</evidence>
<evidence type="ECO:0000313" key="8">
    <source>
        <dbReference type="EMBL" id="GLS23901.1"/>
    </source>
</evidence>
<dbReference type="EMBL" id="BSPC01000089">
    <property type="protein sequence ID" value="GLS23901.1"/>
    <property type="molecule type" value="Genomic_DNA"/>
</dbReference>
<dbReference type="Proteomes" id="UP001156882">
    <property type="component" value="Unassembled WGS sequence"/>
</dbReference>
<dbReference type="Pfam" id="PF07681">
    <property type="entry name" value="DoxX"/>
    <property type="match status" value="1"/>
</dbReference>
<comment type="subcellular location">
    <subcellularLocation>
        <location evidence="1">Cell membrane</location>
        <topology evidence="1">Multi-pass membrane protein</topology>
    </subcellularLocation>
</comment>
<keyword evidence="4 7" id="KW-0812">Transmembrane</keyword>
<comment type="caution">
    <text evidence="8">The sequence shown here is derived from an EMBL/GenBank/DDBJ whole genome shotgun (WGS) entry which is preliminary data.</text>
</comment>
<evidence type="ECO:0000313" key="9">
    <source>
        <dbReference type="Proteomes" id="UP001156882"/>
    </source>
</evidence>
<accession>A0ABQ6D068</accession>
<dbReference type="InterPro" id="IPR032808">
    <property type="entry name" value="DoxX"/>
</dbReference>
<reference evidence="9" key="1">
    <citation type="journal article" date="2019" name="Int. J. Syst. Evol. Microbiol.">
        <title>The Global Catalogue of Microorganisms (GCM) 10K type strain sequencing project: providing services to taxonomists for standard genome sequencing and annotation.</title>
        <authorList>
            <consortium name="The Broad Institute Genomics Platform"/>
            <consortium name="The Broad Institute Genome Sequencing Center for Infectious Disease"/>
            <person name="Wu L."/>
            <person name="Ma J."/>
        </authorList>
    </citation>
    <scope>NUCLEOTIDE SEQUENCE [LARGE SCALE GENOMIC DNA]</scope>
    <source>
        <strain evidence="9">NBRC 101365</strain>
    </source>
</reference>
<evidence type="ECO:0000256" key="5">
    <source>
        <dbReference type="ARBA" id="ARBA00022989"/>
    </source>
</evidence>
<evidence type="ECO:0000256" key="6">
    <source>
        <dbReference type="ARBA" id="ARBA00023136"/>
    </source>
</evidence>
<evidence type="ECO:0000256" key="4">
    <source>
        <dbReference type="ARBA" id="ARBA00022692"/>
    </source>
</evidence>
<organism evidence="8 9">
    <name type="scientific">Labrys miyagiensis</name>
    <dbReference type="NCBI Taxonomy" id="346912"/>
    <lineage>
        <taxon>Bacteria</taxon>
        <taxon>Pseudomonadati</taxon>
        <taxon>Pseudomonadota</taxon>
        <taxon>Alphaproteobacteria</taxon>
        <taxon>Hyphomicrobiales</taxon>
        <taxon>Xanthobacteraceae</taxon>
        <taxon>Labrys</taxon>
    </lineage>
</organism>
<feature type="transmembrane region" description="Helical" evidence="7">
    <location>
        <begin position="68"/>
        <end position="90"/>
    </location>
</feature>
<evidence type="ECO:0000256" key="2">
    <source>
        <dbReference type="ARBA" id="ARBA00006679"/>
    </source>
</evidence>
<evidence type="ECO:0000256" key="3">
    <source>
        <dbReference type="ARBA" id="ARBA00022475"/>
    </source>
</evidence>
<keyword evidence="5 7" id="KW-1133">Transmembrane helix</keyword>
<name>A0ABQ6D068_9HYPH</name>
<evidence type="ECO:0000256" key="1">
    <source>
        <dbReference type="ARBA" id="ARBA00004651"/>
    </source>
</evidence>
<dbReference type="PANTHER" id="PTHR33452:SF1">
    <property type="entry name" value="INNER MEMBRANE PROTEIN YPHA-RELATED"/>
    <property type="match status" value="1"/>
</dbReference>
<keyword evidence="3" id="KW-1003">Cell membrane</keyword>
<gene>
    <name evidence="8" type="ORF">GCM10007874_69220</name>
</gene>
<proteinExistence type="inferred from homology"/>
<dbReference type="InterPro" id="IPR051907">
    <property type="entry name" value="DoxX-like_oxidoreductase"/>
</dbReference>
<dbReference type="PANTHER" id="PTHR33452">
    <property type="entry name" value="OXIDOREDUCTASE CATD-RELATED"/>
    <property type="match status" value="1"/>
</dbReference>